<dbReference type="AlphaFoldDB" id="Q727X0"/>
<gene>
    <name evidence="2" type="ordered locus">DVU_2734</name>
</gene>
<reference evidence="2 3" key="1">
    <citation type="journal article" date="2004" name="Nat. Biotechnol.">
        <title>The genome sequence of the anaerobic, sulfate-reducing bacterium Desulfovibrio vulgaris Hildenborough.</title>
        <authorList>
            <person name="Heidelberg J.F."/>
            <person name="Seshadri R."/>
            <person name="Haveman S.A."/>
            <person name="Hemme C.L."/>
            <person name="Paulsen I.T."/>
            <person name="Kolonay J.F."/>
            <person name="Eisen J.A."/>
            <person name="Ward N."/>
            <person name="Methe B."/>
            <person name="Brinkac L.M."/>
            <person name="Daugherty S.C."/>
            <person name="Deboy R.T."/>
            <person name="Dodson R.J."/>
            <person name="Durkin A.S."/>
            <person name="Madupu R."/>
            <person name="Nelson W.C."/>
            <person name="Sullivan S.A."/>
            <person name="Fouts D."/>
            <person name="Haft D.H."/>
            <person name="Selengut J."/>
            <person name="Peterson J.D."/>
            <person name="Davidsen T.M."/>
            <person name="Zafar N."/>
            <person name="Zhou L."/>
            <person name="Radune D."/>
            <person name="Dimitrov G."/>
            <person name="Hance M."/>
            <person name="Tran K."/>
            <person name="Khouri H."/>
            <person name="Gill J."/>
            <person name="Utterback T.R."/>
            <person name="Feldblyum T.V."/>
            <person name="Wall J.D."/>
            <person name="Voordouw G."/>
            <person name="Fraser C.M."/>
        </authorList>
    </citation>
    <scope>NUCLEOTIDE SEQUENCE [LARGE SCALE GENOMIC DNA]</scope>
    <source>
        <strain evidence="3">ATCC 29579 / DSM 644 / NCIMB 8303 / VKM B-1760 / Hildenborough</strain>
    </source>
</reference>
<dbReference type="EMBL" id="AE017285">
    <property type="protein sequence ID" value="AAS97206.1"/>
    <property type="molecule type" value="Genomic_DNA"/>
</dbReference>
<name>Q727X0_NITV2</name>
<accession>Q727X0</accession>
<evidence type="ECO:0000313" key="3">
    <source>
        <dbReference type="Proteomes" id="UP000002194"/>
    </source>
</evidence>
<dbReference type="HOGENOM" id="CLU_1967042_0_0_7"/>
<dbReference type="EnsemblBacteria" id="AAS97206">
    <property type="protein sequence ID" value="AAS97206"/>
    <property type="gene ID" value="DVU_2734"/>
</dbReference>
<feature type="compositionally biased region" description="Polar residues" evidence="1">
    <location>
        <begin position="81"/>
        <end position="91"/>
    </location>
</feature>
<proteinExistence type="predicted"/>
<evidence type="ECO:0000313" key="2">
    <source>
        <dbReference type="EMBL" id="AAS97206.1"/>
    </source>
</evidence>
<feature type="compositionally biased region" description="Basic residues" evidence="1">
    <location>
        <begin position="100"/>
        <end position="119"/>
    </location>
</feature>
<dbReference type="Proteomes" id="UP000002194">
    <property type="component" value="Chromosome"/>
</dbReference>
<keyword evidence="3" id="KW-1185">Reference proteome</keyword>
<dbReference type="PaxDb" id="882-DVU_2734"/>
<organism evidence="2 3">
    <name type="scientific">Nitratidesulfovibrio vulgaris (strain ATCC 29579 / DSM 644 / CCUG 34227 / NCIMB 8303 / VKM B-1760 / Hildenborough)</name>
    <name type="common">Desulfovibrio vulgaris</name>
    <dbReference type="NCBI Taxonomy" id="882"/>
    <lineage>
        <taxon>Bacteria</taxon>
        <taxon>Pseudomonadati</taxon>
        <taxon>Thermodesulfobacteriota</taxon>
        <taxon>Desulfovibrionia</taxon>
        <taxon>Desulfovibrionales</taxon>
        <taxon>Desulfovibrionaceae</taxon>
        <taxon>Nitratidesulfovibrio</taxon>
    </lineage>
</organism>
<feature type="region of interest" description="Disordered" evidence="1">
    <location>
        <begin position="72"/>
        <end position="127"/>
    </location>
</feature>
<protein>
    <submittedName>
        <fullName evidence="2">Uncharacterized protein</fullName>
    </submittedName>
</protein>
<dbReference type="KEGG" id="dvu:DVU_2734"/>
<sequence>MHFSCFFLAACARTLQPRGLYPSRPCGSLSHETAAAGSPPAARRHGLPGAALSLYAFVLWAECFAGDAPHERHPPFVYRQPSGTPESSFQAGQHDPFRIRPSRPHRPRSLSRHRQRHAGRAAGPARP</sequence>
<evidence type="ECO:0000256" key="1">
    <source>
        <dbReference type="SAM" id="MobiDB-lite"/>
    </source>
</evidence>